<protein>
    <submittedName>
        <fullName evidence="5">T9SS type A sorting domain-containing protein</fullName>
    </submittedName>
</protein>
<dbReference type="InterPro" id="IPR039448">
    <property type="entry name" value="Beta_helix"/>
</dbReference>
<dbReference type="EMBL" id="WBVO01000012">
    <property type="protein sequence ID" value="KAB2807050.1"/>
    <property type="molecule type" value="Genomic_DNA"/>
</dbReference>
<sequence length="706" mass="74815">MKNLFLSIVALFATASITAQTVTNLNNAGPGSLRNEVLNSQPGDVIDFSPALFANGNATLNLEYAIPILHSLTINGYLNNGDTLIINGQDTSQAFFVDGTAGSLTTELKLSDMVIEDCKKYSSNPLVFNSHGGAIMALDIARLELDDVHFRNNRVSGDGRGGAIYSNGVDSLFIRNCTFVRNRAATYAISNGGGWSGGIRLEAGYLSIDSSLFLGNESGGRGAALSTLDAHDVTISNSSFRNNIAGLDTNSAQVKRGGAILFWLTAEYTLKNCLFEGNYAPESGGAIEKIAGFNPSANFIMEDCIFRNNESGGNAGAVSVTSQPLVQKNCTFESNIAGRRGGALVLFRSSALIERSSFVNDSAADGAAVYLGDSVVNFVNSTFITDRTSNELILFSQFSSDSLYLHNCIFSIANGVDVISGNNAVESLGYNAFSSSPSFAIGSDLTSVTPAMLDLGPLQMNGGSTPTLMPGPNSVALNAGNPNDFSPAQNGPIYGLREIGAAESRVISYDTTLVCGNISWWGNNYSTPGTYSDTAYNANSIDSVGVLVLYSQDTSIVNRNGTLVALEQSQGTSYQWVDCANGFLPVTGAIDSTFLPTANGSYAVVLTNGSCSDTSDCINYNEVGIDEQSTRPLLTFYPNPTNGGLTLNSLDNLPKQLQVLDLYGRTISTLKVPSNEIQLPALSKGIYLLKWEFEGGVVQVDRVVVE</sequence>
<organism evidence="5 6">
    <name type="scientific">Phaeocystidibacter luteus</name>
    <dbReference type="NCBI Taxonomy" id="911197"/>
    <lineage>
        <taxon>Bacteria</taxon>
        <taxon>Pseudomonadati</taxon>
        <taxon>Bacteroidota</taxon>
        <taxon>Flavobacteriia</taxon>
        <taxon>Flavobacteriales</taxon>
        <taxon>Phaeocystidibacteraceae</taxon>
        <taxon>Phaeocystidibacter</taxon>
    </lineage>
</organism>
<dbReference type="SUPFAM" id="SSF51126">
    <property type="entry name" value="Pectin lyase-like"/>
    <property type="match status" value="2"/>
</dbReference>
<gene>
    <name evidence="5" type="ORF">F8C67_12715</name>
</gene>
<dbReference type="OrthoDB" id="1140572at2"/>
<feature type="signal peptide" evidence="2">
    <location>
        <begin position="1"/>
        <end position="21"/>
    </location>
</feature>
<evidence type="ECO:0000256" key="2">
    <source>
        <dbReference type="SAM" id="SignalP"/>
    </source>
</evidence>
<feature type="domain" description="Right handed beta helix" evidence="3">
    <location>
        <begin position="163"/>
        <end position="338"/>
    </location>
</feature>
<evidence type="ECO:0000256" key="1">
    <source>
        <dbReference type="ARBA" id="ARBA00022729"/>
    </source>
</evidence>
<evidence type="ECO:0000313" key="5">
    <source>
        <dbReference type="EMBL" id="KAB2807050.1"/>
    </source>
</evidence>
<dbReference type="AlphaFoldDB" id="A0A6N6RDF7"/>
<feature type="chain" id="PRO_5027040017" evidence="2">
    <location>
        <begin position="22"/>
        <end position="706"/>
    </location>
</feature>
<dbReference type="InterPro" id="IPR026444">
    <property type="entry name" value="Secre_tail"/>
</dbReference>
<dbReference type="RefSeq" id="WP_151668240.1">
    <property type="nucleotide sequence ID" value="NZ_WBVO01000012.1"/>
</dbReference>
<proteinExistence type="predicted"/>
<dbReference type="SMART" id="SM00710">
    <property type="entry name" value="PbH1"/>
    <property type="match status" value="4"/>
</dbReference>
<name>A0A6N6RDF7_9FLAO</name>
<evidence type="ECO:0000259" key="3">
    <source>
        <dbReference type="Pfam" id="PF13229"/>
    </source>
</evidence>
<dbReference type="NCBIfam" id="NF041518">
    <property type="entry name" value="choice_anch_Q"/>
    <property type="match status" value="1"/>
</dbReference>
<dbReference type="Pfam" id="PF13229">
    <property type="entry name" value="Beta_helix"/>
    <property type="match status" value="1"/>
</dbReference>
<comment type="caution">
    <text evidence="5">The sequence shown here is derived from an EMBL/GenBank/DDBJ whole genome shotgun (WGS) entry which is preliminary data.</text>
</comment>
<keyword evidence="1 2" id="KW-0732">Signal</keyword>
<feature type="domain" description="Secretion system C-terminal sorting" evidence="4">
    <location>
        <begin position="637"/>
        <end position="704"/>
    </location>
</feature>
<dbReference type="Pfam" id="PF18962">
    <property type="entry name" value="Por_Secre_tail"/>
    <property type="match status" value="1"/>
</dbReference>
<dbReference type="InterPro" id="IPR011050">
    <property type="entry name" value="Pectin_lyase_fold/virulence"/>
</dbReference>
<dbReference type="Proteomes" id="UP000468650">
    <property type="component" value="Unassembled WGS sequence"/>
</dbReference>
<evidence type="ECO:0000259" key="4">
    <source>
        <dbReference type="Pfam" id="PF18962"/>
    </source>
</evidence>
<evidence type="ECO:0000313" key="6">
    <source>
        <dbReference type="Proteomes" id="UP000468650"/>
    </source>
</evidence>
<dbReference type="InterPro" id="IPR059226">
    <property type="entry name" value="Choice_anch_Q_dom"/>
</dbReference>
<dbReference type="InterPro" id="IPR006626">
    <property type="entry name" value="PbH1"/>
</dbReference>
<dbReference type="PANTHER" id="PTHR11319:SF35">
    <property type="entry name" value="OUTER MEMBRANE PROTEIN PMPC-RELATED"/>
    <property type="match status" value="1"/>
</dbReference>
<keyword evidence="6" id="KW-1185">Reference proteome</keyword>
<dbReference type="PANTHER" id="PTHR11319">
    <property type="entry name" value="G PROTEIN-COUPLED RECEPTOR-RELATED"/>
    <property type="match status" value="1"/>
</dbReference>
<dbReference type="NCBIfam" id="TIGR04183">
    <property type="entry name" value="Por_Secre_tail"/>
    <property type="match status" value="1"/>
</dbReference>
<accession>A0A6N6RDF7</accession>
<reference evidence="5 6" key="1">
    <citation type="submission" date="2019-09" db="EMBL/GenBank/DDBJ databases">
        <title>Genomes of family Cryomorphaceae.</title>
        <authorList>
            <person name="Bowman J.P."/>
        </authorList>
    </citation>
    <scope>NUCLEOTIDE SEQUENCE [LARGE SCALE GENOMIC DNA]</scope>
    <source>
        <strain evidence="5 6">LMG 25704</strain>
    </source>
</reference>